<dbReference type="AlphaFoldDB" id="A0A0A9C2B3"/>
<sequence length="34" mass="4079">MSICNHLVIGKFLPTWDILFLKIPYSYDALYHYC</sequence>
<organism evidence="1">
    <name type="scientific">Arundo donax</name>
    <name type="common">Giant reed</name>
    <name type="synonym">Donax arundinaceus</name>
    <dbReference type="NCBI Taxonomy" id="35708"/>
    <lineage>
        <taxon>Eukaryota</taxon>
        <taxon>Viridiplantae</taxon>
        <taxon>Streptophyta</taxon>
        <taxon>Embryophyta</taxon>
        <taxon>Tracheophyta</taxon>
        <taxon>Spermatophyta</taxon>
        <taxon>Magnoliopsida</taxon>
        <taxon>Liliopsida</taxon>
        <taxon>Poales</taxon>
        <taxon>Poaceae</taxon>
        <taxon>PACMAD clade</taxon>
        <taxon>Arundinoideae</taxon>
        <taxon>Arundineae</taxon>
        <taxon>Arundo</taxon>
    </lineage>
</organism>
<evidence type="ECO:0000313" key="1">
    <source>
        <dbReference type="EMBL" id="JAD69706.1"/>
    </source>
</evidence>
<reference evidence="1" key="2">
    <citation type="journal article" date="2015" name="Data Brief">
        <title>Shoot transcriptome of the giant reed, Arundo donax.</title>
        <authorList>
            <person name="Barrero R.A."/>
            <person name="Guerrero F.D."/>
            <person name="Moolhuijzen P."/>
            <person name="Goolsby J.A."/>
            <person name="Tidwell J."/>
            <person name="Bellgard S.E."/>
            <person name="Bellgard M.I."/>
        </authorList>
    </citation>
    <scope>NUCLEOTIDE SEQUENCE</scope>
    <source>
        <tissue evidence="1">Shoot tissue taken approximately 20 cm above the soil surface</tissue>
    </source>
</reference>
<proteinExistence type="predicted"/>
<reference evidence="1" key="1">
    <citation type="submission" date="2014-09" db="EMBL/GenBank/DDBJ databases">
        <authorList>
            <person name="Magalhaes I.L.F."/>
            <person name="Oliveira U."/>
            <person name="Santos F.R."/>
            <person name="Vidigal T.H.D.A."/>
            <person name="Brescovit A.D."/>
            <person name="Santos A.J."/>
        </authorList>
    </citation>
    <scope>NUCLEOTIDE SEQUENCE</scope>
    <source>
        <tissue evidence="1">Shoot tissue taken approximately 20 cm above the soil surface</tissue>
    </source>
</reference>
<name>A0A0A9C2B3_ARUDO</name>
<dbReference type="EMBL" id="GBRH01228189">
    <property type="protein sequence ID" value="JAD69706.1"/>
    <property type="molecule type" value="Transcribed_RNA"/>
</dbReference>
<protein>
    <submittedName>
        <fullName evidence="1">Uncharacterized protein</fullName>
    </submittedName>
</protein>
<accession>A0A0A9C2B3</accession>